<accession>A0A368QI58</accession>
<reference evidence="3" key="2">
    <citation type="submission" date="2015-07" db="EMBL/GenBank/DDBJ databases">
        <authorList>
            <person name="Noorani M."/>
        </authorList>
    </citation>
    <scope>NUCLEOTIDE SEQUENCE</scope>
    <source>
        <strain evidence="3">Yugu1</strain>
    </source>
</reference>
<keyword evidence="2" id="KW-0732">Signal</keyword>
<dbReference type="Pfam" id="PF00657">
    <property type="entry name" value="Lipase_GDSL"/>
    <property type="match status" value="1"/>
</dbReference>
<dbReference type="SUPFAM" id="SSF52266">
    <property type="entry name" value="SGNH hydrolase"/>
    <property type="match status" value="1"/>
</dbReference>
<dbReference type="InterPro" id="IPR001087">
    <property type="entry name" value="GDSL"/>
</dbReference>
<feature type="signal peptide" evidence="2">
    <location>
        <begin position="1"/>
        <end position="26"/>
    </location>
</feature>
<dbReference type="GO" id="GO:0016788">
    <property type="term" value="F:hydrolase activity, acting on ester bonds"/>
    <property type="evidence" value="ECO:0007669"/>
    <property type="project" value="InterPro"/>
</dbReference>
<evidence type="ECO:0000256" key="1">
    <source>
        <dbReference type="ARBA" id="ARBA00008668"/>
    </source>
</evidence>
<gene>
    <name evidence="3" type="ORF">SETIT_3G237900v2</name>
</gene>
<dbReference type="InterPro" id="IPR036514">
    <property type="entry name" value="SGNH_hydro_sf"/>
</dbReference>
<dbReference type="AlphaFoldDB" id="A0A368QI58"/>
<dbReference type="Gene3D" id="3.40.50.1110">
    <property type="entry name" value="SGNH hydrolase"/>
    <property type="match status" value="1"/>
</dbReference>
<reference evidence="3" key="1">
    <citation type="journal article" date="2012" name="Nat. Biotechnol.">
        <title>Reference genome sequence of the model plant Setaria.</title>
        <authorList>
            <person name="Bennetzen J.L."/>
            <person name="Schmutz J."/>
            <person name="Wang H."/>
            <person name="Percifield R."/>
            <person name="Hawkins J."/>
            <person name="Pontaroli A.C."/>
            <person name="Estep M."/>
            <person name="Feng L."/>
            <person name="Vaughn J.N."/>
            <person name="Grimwood J."/>
            <person name="Jenkins J."/>
            <person name="Barry K."/>
            <person name="Lindquist E."/>
            <person name="Hellsten U."/>
            <person name="Deshpande S."/>
            <person name="Wang X."/>
            <person name="Wu X."/>
            <person name="Mitros T."/>
            <person name="Triplett J."/>
            <person name="Yang X."/>
            <person name="Ye C.Y."/>
            <person name="Mauro-Herrera M."/>
            <person name="Wang L."/>
            <person name="Li P."/>
            <person name="Sharma M."/>
            <person name="Sharma R."/>
            <person name="Ronald P.C."/>
            <person name="Panaud O."/>
            <person name="Kellogg E.A."/>
            <person name="Brutnell T.P."/>
            <person name="Doust A.N."/>
            <person name="Tuskan G.A."/>
            <person name="Rokhsar D."/>
            <person name="Devos K.M."/>
        </authorList>
    </citation>
    <scope>NUCLEOTIDE SEQUENCE [LARGE SCALE GENOMIC DNA]</scope>
    <source>
        <strain evidence="3">Yugu1</strain>
    </source>
</reference>
<comment type="similarity">
    <text evidence="1">Belongs to the 'GDSL' lipolytic enzyme family.</text>
</comment>
<sequence>MSPQSLCYRLLLLVLHFAFSSSRATAGNVSAIIVFGDSTVDTGNNNFIPTVAKANFPPYGCDFDGGVATGRFSNGRLVTDFVSEMLGLPSSVPAYLDTGYTIDQLATGLSFASAGAGLDNLTAKFTTAISLSQQLEYFEEFIERLKLAKGHSVADEIISEALYIFSIGTNDFILNYFALPIRRAQYTTLEYVAYLIGLADAAVRDAYRLGARKIGFTGLGPFGCIPAERTLNLDETGGCNEEYNQVAMRFNAELQDAVRKLNRGLAGAQVVYADTYSVLSTIVANPSDYGFDENVAQGCCGTGRIETSVLCGLEEPLTCQDPNKYLFFDSAHPSERACKIIANDILNSALRVFL</sequence>
<dbReference type="InterPro" id="IPR035669">
    <property type="entry name" value="SGNH_plant_lipase-like"/>
</dbReference>
<dbReference type="PANTHER" id="PTHR45642">
    <property type="entry name" value="GDSL ESTERASE/LIPASE EXL3"/>
    <property type="match status" value="1"/>
</dbReference>
<dbReference type="PANTHER" id="PTHR45642:SF154">
    <property type="entry name" value="OS09G0132200 PROTEIN"/>
    <property type="match status" value="1"/>
</dbReference>
<evidence type="ECO:0000256" key="2">
    <source>
        <dbReference type="SAM" id="SignalP"/>
    </source>
</evidence>
<dbReference type="EMBL" id="CM003530">
    <property type="protein sequence ID" value="RCV17666.1"/>
    <property type="molecule type" value="Genomic_DNA"/>
</dbReference>
<organism evidence="3">
    <name type="scientific">Setaria italica</name>
    <name type="common">Foxtail millet</name>
    <name type="synonym">Panicum italicum</name>
    <dbReference type="NCBI Taxonomy" id="4555"/>
    <lineage>
        <taxon>Eukaryota</taxon>
        <taxon>Viridiplantae</taxon>
        <taxon>Streptophyta</taxon>
        <taxon>Embryophyta</taxon>
        <taxon>Tracheophyta</taxon>
        <taxon>Spermatophyta</taxon>
        <taxon>Magnoliopsida</taxon>
        <taxon>Liliopsida</taxon>
        <taxon>Poales</taxon>
        <taxon>Poaceae</taxon>
        <taxon>PACMAD clade</taxon>
        <taxon>Panicoideae</taxon>
        <taxon>Panicodae</taxon>
        <taxon>Paniceae</taxon>
        <taxon>Cenchrinae</taxon>
        <taxon>Setaria</taxon>
    </lineage>
</organism>
<proteinExistence type="inferred from homology"/>
<evidence type="ECO:0008006" key="4">
    <source>
        <dbReference type="Google" id="ProtNLM"/>
    </source>
</evidence>
<dbReference type="InterPro" id="IPR050592">
    <property type="entry name" value="GDSL_lipolytic_enzyme"/>
</dbReference>
<feature type="chain" id="PRO_5016696436" description="GDSL esterase/lipase" evidence="2">
    <location>
        <begin position="27"/>
        <end position="354"/>
    </location>
</feature>
<dbReference type="FunFam" id="3.40.50.1110:FF:000003">
    <property type="entry name" value="GDSL esterase/lipase APG"/>
    <property type="match status" value="1"/>
</dbReference>
<name>A0A368QI58_SETIT</name>
<dbReference type="KEGG" id="sita:101761722"/>
<dbReference type="CDD" id="cd01837">
    <property type="entry name" value="SGNH_plant_lipase_like"/>
    <property type="match status" value="1"/>
</dbReference>
<dbReference type="SMR" id="A0A368QI58"/>
<dbReference type="OrthoDB" id="1600564at2759"/>
<protein>
    <recommendedName>
        <fullName evidence="4">GDSL esterase/lipase</fullName>
    </recommendedName>
</protein>
<evidence type="ECO:0000313" key="3">
    <source>
        <dbReference type="EMBL" id="RCV17666.1"/>
    </source>
</evidence>